<feature type="compositionally biased region" description="Acidic residues" evidence="1">
    <location>
        <begin position="133"/>
        <end position="147"/>
    </location>
</feature>
<reference evidence="2" key="1">
    <citation type="journal article" date="2020" name="Stud. Mycol.">
        <title>101 Dothideomycetes genomes: a test case for predicting lifestyles and emergence of pathogens.</title>
        <authorList>
            <person name="Haridas S."/>
            <person name="Albert R."/>
            <person name="Binder M."/>
            <person name="Bloem J."/>
            <person name="Labutti K."/>
            <person name="Salamov A."/>
            <person name="Andreopoulos B."/>
            <person name="Baker S."/>
            <person name="Barry K."/>
            <person name="Bills G."/>
            <person name="Bluhm B."/>
            <person name="Cannon C."/>
            <person name="Castanera R."/>
            <person name="Culley D."/>
            <person name="Daum C."/>
            <person name="Ezra D."/>
            <person name="Gonzalez J."/>
            <person name="Henrissat B."/>
            <person name="Kuo A."/>
            <person name="Liang C."/>
            <person name="Lipzen A."/>
            <person name="Lutzoni F."/>
            <person name="Magnuson J."/>
            <person name="Mondo S."/>
            <person name="Nolan M."/>
            <person name="Ohm R."/>
            <person name="Pangilinan J."/>
            <person name="Park H.-J."/>
            <person name="Ramirez L."/>
            <person name="Alfaro M."/>
            <person name="Sun H."/>
            <person name="Tritt A."/>
            <person name="Yoshinaga Y."/>
            <person name="Zwiers L.-H."/>
            <person name="Turgeon B."/>
            <person name="Goodwin S."/>
            <person name="Spatafora J."/>
            <person name="Crous P."/>
            <person name="Grigoriev I."/>
        </authorList>
    </citation>
    <scope>NUCLEOTIDE SEQUENCE</scope>
    <source>
        <strain evidence="2">CBS 121739</strain>
    </source>
</reference>
<dbReference type="InterPro" id="IPR021036">
    <property type="entry name" value="Ribosomal_mS45"/>
</dbReference>
<proteinExistence type="predicted"/>
<evidence type="ECO:0000313" key="2">
    <source>
        <dbReference type="EMBL" id="KAF2758940.1"/>
    </source>
</evidence>
<dbReference type="RefSeq" id="XP_033601391.1">
    <property type="nucleotide sequence ID" value="XM_033749377.1"/>
</dbReference>
<dbReference type="GeneID" id="54490431"/>
<name>A0A6A6WAG0_9PEZI</name>
<sequence>MPARIRVAAFSRTPLIYSSSTAFQHELRSSSRYTRHFSQSLRSSTVLRDQFYAWLSGPGQNFEKPLPGSTNYLSAYTSDGVLRRQKEETKVDEKEKSQESSAAKVANDGASIDGQNADDPATAMDNPDNTTDTPEEPEELKEEELENDQLKKESLRDLRPFPMNQQFVSESVLSESVREDIYNQVVNKGTHVVKASADANISIERVAAVVRLKQIEKNWLKDGKPLARAYSRAVLSMLPQTTSIAQAHESITDIPILPSTTRQVFHPVPESRHFTRADAAKAFSDNLKPADERMPHQELILTRKLQLQGERQHAIRIKVAQFAAQQEKERIGKREALKRREEKRTTVVAGRRWDFQIKEIKAEDVGYKGKNPKGTGWRYGMPHEDRKRALIKIPERVEA</sequence>
<feature type="compositionally biased region" description="Basic and acidic residues" evidence="1">
    <location>
        <begin position="83"/>
        <end position="98"/>
    </location>
</feature>
<accession>A0A6A6WAG0</accession>
<dbReference type="EMBL" id="ML996570">
    <property type="protein sequence ID" value="KAF2758940.1"/>
    <property type="molecule type" value="Genomic_DNA"/>
</dbReference>
<evidence type="ECO:0000313" key="3">
    <source>
        <dbReference type="Proteomes" id="UP000799437"/>
    </source>
</evidence>
<organism evidence="2 3">
    <name type="scientific">Pseudovirgaria hyperparasitica</name>
    <dbReference type="NCBI Taxonomy" id="470096"/>
    <lineage>
        <taxon>Eukaryota</taxon>
        <taxon>Fungi</taxon>
        <taxon>Dikarya</taxon>
        <taxon>Ascomycota</taxon>
        <taxon>Pezizomycotina</taxon>
        <taxon>Dothideomycetes</taxon>
        <taxon>Dothideomycetes incertae sedis</taxon>
        <taxon>Acrospermales</taxon>
        <taxon>Acrospermaceae</taxon>
        <taxon>Pseudovirgaria</taxon>
    </lineage>
</organism>
<dbReference type="OrthoDB" id="10052321at2759"/>
<feature type="region of interest" description="Disordered" evidence="1">
    <location>
        <begin position="83"/>
        <end position="150"/>
    </location>
</feature>
<dbReference type="PANTHER" id="PTHR28158">
    <property type="entry name" value="37S RIBOSOMAL PROTEIN S35, MITOCHONDRIAL"/>
    <property type="match status" value="1"/>
</dbReference>
<dbReference type="AlphaFoldDB" id="A0A6A6WAG0"/>
<evidence type="ECO:0000256" key="1">
    <source>
        <dbReference type="SAM" id="MobiDB-lite"/>
    </source>
</evidence>
<dbReference type="GO" id="GO:0005763">
    <property type="term" value="C:mitochondrial small ribosomal subunit"/>
    <property type="evidence" value="ECO:0007669"/>
    <property type="project" value="TreeGrafter"/>
</dbReference>
<dbReference type="Proteomes" id="UP000799437">
    <property type="component" value="Unassembled WGS sequence"/>
</dbReference>
<dbReference type="GO" id="GO:0032543">
    <property type="term" value="P:mitochondrial translation"/>
    <property type="evidence" value="ECO:0007669"/>
    <property type="project" value="TreeGrafter"/>
</dbReference>
<dbReference type="Pfam" id="PF12298">
    <property type="entry name" value="Bot1p"/>
    <property type="match status" value="1"/>
</dbReference>
<evidence type="ECO:0008006" key="4">
    <source>
        <dbReference type="Google" id="ProtNLM"/>
    </source>
</evidence>
<dbReference type="GO" id="GO:0003735">
    <property type="term" value="F:structural constituent of ribosome"/>
    <property type="evidence" value="ECO:0007669"/>
    <property type="project" value="TreeGrafter"/>
</dbReference>
<gene>
    <name evidence="2" type="ORF">EJ05DRAFT_537319</name>
</gene>
<protein>
    <recommendedName>
        <fullName evidence="4">Ribosomal protein S35, mitochondrial</fullName>
    </recommendedName>
</protein>
<keyword evidence="3" id="KW-1185">Reference proteome</keyword>
<dbReference type="PANTHER" id="PTHR28158:SF1">
    <property type="entry name" value="SMALL RIBOSOMAL SUBUNIT PROTEIN MS45"/>
    <property type="match status" value="1"/>
</dbReference>